<dbReference type="PANTHER" id="PTHR33198">
    <property type="entry name" value="ANK_REP_REGION DOMAIN-CONTAINING PROTEIN-RELATED"/>
    <property type="match status" value="1"/>
</dbReference>
<feature type="region of interest" description="Disordered" evidence="1">
    <location>
        <begin position="1"/>
        <end position="24"/>
    </location>
</feature>
<organism evidence="2 3">
    <name type="scientific">Frankliniella occidentalis</name>
    <name type="common">Western flower thrips</name>
    <name type="synonym">Euthrips occidentalis</name>
    <dbReference type="NCBI Taxonomy" id="133901"/>
    <lineage>
        <taxon>Eukaryota</taxon>
        <taxon>Metazoa</taxon>
        <taxon>Ecdysozoa</taxon>
        <taxon>Arthropoda</taxon>
        <taxon>Hexapoda</taxon>
        <taxon>Insecta</taxon>
        <taxon>Pterygota</taxon>
        <taxon>Neoptera</taxon>
        <taxon>Paraneoptera</taxon>
        <taxon>Thysanoptera</taxon>
        <taxon>Terebrantia</taxon>
        <taxon>Thripoidea</taxon>
        <taxon>Thripidae</taxon>
        <taxon>Frankliniella</taxon>
    </lineage>
</organism>
<keyword evidence="2" id="KW-1185">Reference proteome</keyword>
<accession>A0A9C6XA12</accession>
<dbReference type="GeneID" id="127751781"/>
<evidence type="ECO:0000256" key="1">
    <source>
        <dbReference type="SAM" id="MobiDB-lite"/>
    </source>
</evidence>
<proteinExistence type="predicted"/>
<dbReference type="KEGG" id="foc:127751781"/>
<dbReference type="OrthoDB" id="8050270at2759"/>
<name>A0A9C6XA12_FRAOC</name>
<evidence type="ECO:0000313" key="2">
    <source>
        <dbReference type="Proteomes" id="UP000504606"/>
    </source>
</evidence>
<evidence type="ECO:0000313" key="3">
    <source>
        <dbReference type="RefSeq" id="XP_052131797.1"/>
    </source>
</evidence>
<dbReference type="RefSeq" id="XP_052131797.1">
    <property type="nucleotide sequence ID" value="XM_052275837.1"/>
</dbReference>
<gene>
    <name evidence="3" type="primary">LOC127751781</name>
</gene>
<dbReference type="Gene3D" id="4.10.60.10">
    <property type="entry name" value="Zinc finger, CCHC-type"/>
    <property type="match status" value="1"/>
</dbReference>
<dbReference type="Proteomes" id="UP000504606">
    <property type="component" value="Unplaced"/>
</dbReference>
<dbReference type="AlphaFoldDB" id="A0A9C6XA12"/>
<feature type="compositionally biased region" description="Basic and acidic residues" evidence="1">
    <location>
        <begin position="13"/>
        <end position="24"/>
    </location>
</feature>
<reference evidence="3" key="1">
    <citation type="submission" date="2025-08" db="UniProtKB">
        <authorList>
            <consortium name="RefSeq"/>
        </authorList>
    </citation>
    <scope>IDENTIFICATION</scope>
    <source>
        <tissue evidence="3">Whole organism</tissue>
    </source>
</reference>
<protein>
    <submittedName>
        <fullName evidence="3">Uncharacterized protein LOC127751781</fullName>
    </submittedName>
</protein>
<dbReference type="PANTHER" id="PTHR33198:SF19">
    <property type="entry name" value="CCHC-TYPE DOMAIN-CONTAINING PROTEIN"/>
    <property type="match status" value="1"/>
</dbReference>
<sequence>MAGDDGPGPQAQVRHEQHTKNLPEFKVSDPTRWSRYLQLFNIAYKAEKRPVDPDGKRAAFLIVCGLDTLELAARLCAPRELEDVPLEGKDSIVSKLTEYFSPTVSPVTAYVRFWHTRQKAGQPVADFAAELRQQAKHCAFDKLKQEEIMDTLVLYQLVCGLRDSNLQQRLLEKPKLTLNTALETASSAETACNDIGVVRNGNSGSNTNDFLSAGGASSGGQVGAFALQASRNQSYGTQQQTTKFKCFRCAGSHKANQCNLDPAVLFCMGCSRTGHLKTACLANQGRRGNDASATGSSSKSATEAYMLDATAPTFTPSGTTSIPFNGPLGCDLY</sequence>